<dbReference type="InterPro" id="IPR009097">
    <property type="entry name" value="Cyclic_Pdiesterase"/>
</dbReference>
<evidence type="ECO:0000313" key="4">
    <source>
        <dbReference type="Proteomes" id="UP000241818"/>
    </source>
</evidence>
<dbReference type="OrthoDB" id="277832at2759"/>
<evidence type="ECO:0000259" key="2">
    <source>
        <dbReference type="Pfam" id="PF10469"/>
    </source>
</evidence>
<dbReference type="PANTHER" id="PTHR13360:SF1">
    <property type="entry name" value="ACTIVATING SIGNAL COINTEGRATOR 1 COMPLEX SUBUNIT 1"/>
    <property type="match status" value="1"/>
</dbReference>
<name>A0A2T3B4F0_AMORE</name>
<dbReference type="PANTHER" id="PTHR13360">
    <property type="entry name" value="ACTIVATING SIGNAL COINTEGRATOR 1 COMPLEX SUBUNIT 1"/>
    <property type="match status" value="1"/>
</dbReference>
<organism evidence="3 4">
    <name type="scientific">Amorphotheca resinae ATCC 22711</name>
    <dbReference type="NCBI Taxonomy" id="857342"/>
    <lineage>
        <taxon>Eukaryota</taxon>
        <taxon>Fungi</taxon>
        <taxon>Dikarya</taxon>
        <taxon>Ascomycota</taxon>
        <taxon>Pezizomycotina</taxon>
        <taxon>Leotiomycetes</taxon>
        <taxon>Helotiales</taxon>
        <taxon>Amorphothecaceae</taxon>
        <taxon>Amorphotheca</taxon>
    </lineage>
</organism>
<accession>A0A2T3B4F0</accession>
<dbReference type="InterPro" id="IPR019510">
    <property type="entry name" value="AKAP7-like_phosphoesterase"/>
</dbReference>
<dbReference type="STRING" id="857342.A0A2T3B4F0"/>
<keyword evidence="4" id="KW-1185">Reference proteome</keyword>
<dbReference type="RefSeq" id="XP_024721780.1">
    <property type="nucleotide sequence ID" value="XM_024866610.1"/>
</dbReference>
<dbReference type="InterPro" id="IPR009210">
    <property type="entry name" value="ASCC1"/>
</dbReference>
<feature type="domain" description="A-kinase anchor protein 7-like phosphoesterase" evidence="2">
    <location>
        <begin position="11"/>
        <end position="228"/>
    </location>
</feature>
<reference evidence="3 4" key="1">
    <citation type="journal article" date="2018" name="New Phytol.">
        <title>Comparative genomics and transcriptomics depict ericoid mycorrhizal fungi as versatile saprotrophs and plant mutualists.</title>
        <authorList>
            <person name="Martino E."/>
            <person name="Morin E."/>
            <person name="Grelet G.A."/>
            <person name="Kuo A."/>
            <person name="Kohler A."/>
            <person name="Daghino S."/>
            <person name="Barry K.W."/>
            <person name="Cichocki N."/>
            <person name="Clum A."/>
            <person name="Dockter R.B."/>
            <person name="Hainaut M."/>
            <person name="Kuo R.C."/>
            <person name="LaButti K."/>
            <person name="Lindahl B.D."/>
            <person name="Lindquist E.A."/>
            <person name="Lipzen A."/>
            <person name="Khouja H.R."/>
            <person name="Magnuson J."/>
            <person name="Murat C."/>
            <person name="Ohm R.A."/>
            <person name="Singer S.W."/>
            <person name="Spatafora J.W."/>
            <person name="Wang M."/>
            <person name="Veneault-Fourrey C."/>
            <person name="Henrissat B."/>
            <person name="Grigoriev I.V."/>
            <person name="Martin F.M."/>
            <person name="Perotto S."/>
        </authorList>
    </citation>
    <scope>NUCLEOTIDE SEQUENCE [LARGE SCALE GENOMIC DNA]</scope>
    <source>
        <strain evidence="3 4">ATCC 22711</strain>
    </source>
</reference>
<dbReference type="AlphaFoldDB" id="A0A2T3B4F0"/>
<dbReference type="Proteomes" id="UP000241818">
    <property type="component" value="Unassembled WGS sequence"/>
</dbReference>
<sequence length="230" mass="25306">MPPRAPAPRLTHFLCLPLLTTTSRPQLQSSLSAFRADLGGIPEAAVRPVGTLHLTLGVMSLLTAERVEQALALLRSLNLREMLEERIAGGGEAMAMARSGTPLRVTLRGLESMQNPDKTSVLYAAPVDGDLRLQRFCGRLKEAFSAAELLVPDTRPLLLHATIVNTVYVAGRGRSKGRLTIDAREVLERFEEHEWMSDVRLENVAICRMGARKLDDGDEEYVVEGQVELP</sequence>
<dbReference type="Pfam" id="PF10469">
    <property type="entry name" value="AKAP7_NLS"/>
    <property type="match status" value="1"/>
</dbReference>
<feature type="signal peptide" evidence="1">
    <location>
        <begin position="1"/>
        <end position="22"/>
    </location>
</feature>
<dbReference type="SUPFAM" id="SSF55144">
    <property type="entry name" value="LigT-like"/>
    <property type="match status" value="1"/>
</dbReference>
<dbReference type="GO" id="GO:0006355">
    <property type="term" value="P:regulation of DNA-templated transcription"/>
    <property type="evidence" value="ECO:0007669"/>
    <property type="project" value="TreeGrafter"/>
</dbReference>
<evidence type="ECO:0000313" key="3">
    <source>
        <dbReference type="EMBL" id="PSS20510.1"/>
    </source>
</evidence>
<dbReference type="InParanoid" id="A0A2T3B4F0"/>
<dbReference type="EMBL" id="KZ679010">
    <property type="protein sequence ID" value="PSS20510.1"/>
    <property type="molecule type" value="Genomic_DNA"/>
</dbReference>
<dbReference type="GO" id="GO:0005634">
    <property type="term" value="C:nucleus"/>
    <property type="evidence" value="ECO:0007669"/>
    <property type="project" value="TreeGrafter"/>
</dbReference>
<dbReference type="Gene3D" id="3.90.1140.10">
    <property type="entry name" value="Cyclic phosphodiesterase"/>
    <property type="match status" value="1"/>
</dbReference>
<protein>
    <recommendedName>
        <fullName evidence="2">A-kinase anchor protein 7-like phosphoesterase domain-containing protein</fullName>
    </recommendedName>
</protein>
<gene>
    <name evidence="3" type="ORF">M430DRAFT_34768</name>
</gene>
<evidence type="ECO:0000256" key="1">
    <source>
        <dbReference type="SAM" id="SignalP"/>
    </source>
</evidence>
<keyword evidence="1" id="KW-0732">Signal</keyword>
<feature type="chain" id="PRO_5015581008" description="A-kinase anchor protein 7-like phosphoesterase domain-containing protein" evidence="1">
    <location>
        <begin position="23"/>
        <end position="230"/>
    </location>
</feature>
<dbReference type="GO" id="GO:0006307">
    <property type="term" value="P:DNA alkylation repair"/>
    <property type="evidence" value="ECO:0007669"/>
    <property type="project" value="InterPro"/>
</dbReference>
<dbReference type="GeneID" id="36574691"/>
<proteinExistence type="predicted"/>